<organism evidence="1 2">
    <name type="scientific">Clonorchis sinensis</name>
    <name type="common">Chinese liver fluke</name>
    <dbReference type="NCBI Taxonomy" id="79923"/>
    <lineage>
        <taxon>Eukaryota</taxon>
        <taxon>Metazoa</taxon>
        <taxon>Spiralia</taxon>
        <taxon>Lophotrochozoa</taxon>
        <taxon>Platyhelminthes</taxon>
        <taxon>Trematoda</taxon>
        <taxon>Digenea</taxon>
        <taxon>Opisthorchiida</taxon>
        <taxon>Opisthorchiata</taxon>
        <taxon>Opisthorchiidae</taxon>
        <taxon>Clonorchis</taxon>
    </lineage>
</organism>
<proteinExistence type="predicted"/>
<feature type="non-terminal residue" evidence="1">
    <location>
        <position position="1"/>
    </location>
</feature>
<evidence type="ECO:0000313" key="1">
    <source>
        <dbReference type="EMBL" id="GAA57579.1"/>
    </source>
</evidence>
<accession>G7YX99</accession>
<reference evidence="1" key="1">
    <citation type="journal article" date="2011" name="Genome Biol.">
        <title>The draft genome of the carcinogenic human liver fluke Clonorchis sinensis.</title>
        <authorList>
            <person name="Wang X."/>
            <person name="Chen W."/>
            <person name="Huang Y."/>
            <person name="Sun J."/>
            <person name="Men J."/>
            <person name="Liu H."/>
            <person name="Luo F."/>
            <person name="Guo L."/>
            <person name="Lv X."/>
            <person name="Deng C."/>
            <person name="Zhou C."/>
            <person name="Fan Y."/>
            <person name="Li X."/>
            <person name="Huang L."/>
            <person name="Hu Y."/>
            <person name="Liang C."/>
            <person name="Hu X."/>
            <person name="Xu J."/>
            <person name="Yu X."/>
        </authorList>
    </citation>
    <scope>NUCLEOTIDE SEQUENCE [LARGE SCALE GENOMIC DNA]</scope>
    <source>
        <strain evidence="1">Henan</strain>
    </source>
</reference>
<dbReference type="EMBL" id="DF144864">
    <property type="protein sequence ID" value="GAA57579.1"/>
    <property type="molecule type" value="Genomic_DNA"/>
</dbReference>
<dbReference type="Proteomes" id="UP000008909">
    <property type="component" value="Unassembled WGS sequence"/>
</dbReference>
<keyword evidence="2" id="KW-1185">Reference proteome</keyword>
<reference key="2">
    <citation type="submission" date="2011-10" db="EMBL/GenBank/DDBJ databases">
        <title>The genome and transcriptome sequence of Clonorchis sinensis provide insights into the carcinogenic liver fluke.</title>
        <authorList>
            <person name="Wang X."/>
            <person name="Huang Y."/>
            <person name="Chen W."/>
            <person name="Liu H."/>
            <person name="Guo L."/>
            <person name="Chen Y."/>
            <person name="Luo F."/>
            <person name="Zhou W."/>
            <person name="Sun J."/>
            <person name="Mao Q."/>
            <person name="Liang P."/>
            <person name="Zhou C."/>
            <person name="Tian Y."/>
            <person name="Men J."/>
            <person name="Lv X."/>
            <person name="Huang L."/>
            <person name="Zhou J."/>
            <person name="Hu Y."/>
            <person name="Li R."/>
            <person name="Zhang F."/>
            <person name="Lei H."/>
            <person name="Li X."/>
            <person name="Hu X."/>
            <person name="Liang C."/>
            <person name="Xu J."/>
            <person name="Wu Z."/>
            <person name="Yu X."/>
        </authorList>
    </citation>
    <scope>NUCLEOTIDE SEQUENCE</scope>
    <source>
        <strain>Henan</strain>
    </source>
</reference>
<dbReference type="AlphaFoldDB" id="G7YX99"/>
<sequence>ATECAAPGHLMFQLLRYSRYQKREIQLGSRQLNVLHQATSCSSCYDIRDIKNGRFSWVPAYSLDANTFYCAFSRFVARAGSPVKISRETKAHLRDAGAGYLDAAGLRNACVLVSNLLGFSLLYRSHKCLRMLLDHGSDPFQATYFIEYTSQGEQQRKILLYEAPAFLLLTGSIQPRHRAVCIALLVELRVSDAEFHIPITLRRQQMEPPQEPVSATIRFADAWECLDKEIEKKGGDDLAQNKVLLRELKAVYRANKFDRLDQPNVEK</sequence>
<name>G7YX99_CLOSI</name>
<evidence type="ECO:0000313" key="2">
    <source>
        <dbReference type="Proteomes" id="UP000008909"/>
    </source>
</evidence>
<gene>
    <name evidence="1" type="ORF">CLF_112923</name>
</gene>
<protein>
    <submittedName>
        <fullName evidence="1">Uncharacterized protein</fullName>
    </submittedName>
</protein>